<dbReference type="Proteomes" id="UP000287352">
    <property type="component" value="Unassembled WGS sequence"/>
</dbReference>
<dbReference type="Pfam" id="PF02770">
    <property type="entry name" value="Acyl-CoA_dh_M"/>
    <property type="match status" value="1"/>
</dbReference>
<evidence type="ECO:0000256" key="3">
    <source>
        <dbReference type="ARBA" id="ARBA00022630"/>
    </source>
</evidence>
<dbReference type="InterPro" id="IPR006091">
    <property type="entry name" value="Acyl-CoA_Oxase/DH_mid-dom"/>
</dbReference>
<dbReference type="GO" id="GO:0003995">
    <property type="term" value="F:acyl-CoA dehydrogenase activity"/>
    <property type="evidence" value="ECO:0007669"/>
    <property type="project" value="InterPro"/>
</dbReference>
<evidence type="ECO:0000259" key="6">
    <source>
        <dbReference type="Pfam" id="PF00441"/>
    </source>
</evidence>
<dbReference type="Gene3D" id="2.40.110.10">
    <property type="entry name" value="Butyryl-CoA Dehydrogenase, subunit A, domain 2"/>
    <property type="match status" value="1"/>
</dbReference>
<dbReference type="InterPro" id="IPR037069">
    <property type="entry name" value="AcylCoA_DH/ox_N_sf"/>
</dbReference>
<dbReference type="AlphaFoldDB" id="A0A402A9C2"/>
<keyword evidence="3 5" id="KW-0285">Flavoprotein</keyword>
<organism evidence="9 10">
    <name type="scientific">Tengunoibacter tsumagoiensis</name>
    <dbReference type="NCBI Taxonomy" id="2014871"/>
    <lineage>
        <taxon>Bacteria</taxon>
        <taxon>Bacillati</taxon>
        <taxon>Chloroflexota</taxon>
        <taxon>Ktedonobacteria</taxon>
        <taxon>Ktedonobacterales</taxon>
        <taxon>Dictyobacteraceae</taxon>
        <taxon>Tengunoibacter</taxon>
    </lineage>
</organism>
<accession>A0A402A9C2</accession>
<evidence type="ECO:0000259" key="7">
    <source>
        <dbReference type="Pfam" id="PF02770"/>
    </source>
</evidence>
<evidence type="ECO:0000256" key="1">
    <source>
        <dbReference type="ARBA" id="ARBA00001974"/>
    </source>
</evidence>
<dbReference type="InterPro" id="IPR036250">
    <property type="entry name" value="AcylCo_DH-like_C"/>
</dbReference>
<dbReference type="Pfam" id="PF00441">
    <property type="entry name" value="Acyl-CoA_dh_1"/>
    <property type="match status" value="1"/>
</dbReference>
<sequence length="394" mass="43111">MSYQIDAKDRELYQQYIDFANDVIVHQAHLWEEEEAIPVDVIKKCAAAGYLGATIPSHYGGQGWNMVQYGLLNEAIGGASVSLSGLLNVHTMFAQTILKWGSEEQKQRWLPLLASGQAIGVFALTEPTAGSDTGGIETQFIRSGEDLLITGTKKWITFGGAADVYLVFGKLEGQSIAAIVERHMPGFTVTPIRHMLGFKASHLAQLDLHECRIPVQNIVGRPGFALSYLAPYALDYGRISVAFAALGLLRASLEICGKHVLQREAFQAPLIEHGTISALMTDLGVDFSAASLLCFDAVRAKDDHLPDATEKIMIAKYFTSRAAARHASNAVQMMGALGCNEAFPLARFYRDAKTMEIIEGSNQIHQFLLGKSFARSQKNSHTAQRIPVDGRVTW</sequence>
<feature type="domain" description="Acyl-CoA dehydrogenase/oxidase N-terminal" evidence="8">
    <location>
        <begin position="9"/>
        <end position="117"/>
    </location>
</feature>
<dbReference type="RefSeq" id="WP_126583151.1">
    <property type="nucleotide sequence ID" value="NZ_BIFR01000002.1"/>
</dbReference>
<dbReference type="GO" id="GO:0050660">
    <property type="term" value="F:flavin adenine dinucleotide binding"/>
    <property type="evidence" value="ECO:0007669"/>
    <property type="project" value="InterPro"/>
</dbReference>
<dbReference type="PANTHER" id="PTHR43884:SF12">
    <property type="entry name" value="ISOVALERYL-COA DEHYDROGENASE, MITOCHONDRIAL-RELATED"/>
    <property type="match status" value="1"/>
</dbReference>
<feature type="domain" description="Acyl-CoA oxidase/dehydrogenase middle" evidence="7">
    <location>
        <begin position="122"/>
        <end position="209"/>
    </location>
</feature>
<dbReference type="SUPFAM" id="SSF47203">
    <property type="entry name" value="Acyl-CoA dehydrogenase C-terminal domain-like"/>
    <property type="match status" value="1"/>
</dbReference>
<dbReference type="Pfam" id="PF02771">
    <property type="entry name" value="Acyl-CoA_dh_N"/>
    <property type="match status" value="1"/>
</dbReference>
<evidence type="ECO:0000256" key="2">
    <source>
        <dbReference type="ARBA" id="ARBA00009347"/>
    </source>
</evidence>
<keyword evidence="10" id="KW-1185">Reference proteome</keyword>
<dbReference type="PANTHER" id="PTHR43884">
    <property type="entry name" value="ACYL-COA DEHYDROGENASE"/>
    <property type="match status" value="1"/>
</dbReference>
<evidence type="ECO:0000313" key="9">
    <source>
        <dbReference type="EMBL" id="GCE15729.1"/>
    </source>
</evidence>
<dbReference type="OrthoDB" id="9778581at2"/>
<reference evidence="10" key="1">
    <citation type="submission" date="2018-12" db="EMBL/GenBank/DDBJ databases">
        <title>Tengunoibacter tsumagoiensis gen. nov., sp. nov., Dictyobacter kobayashii sp. nov., D. alpinus sp. nov., and D. joshuensis sp. nov. and description of Dictyobacteraceae fam. nov. within the order Ktedonobacterales isolated from Tengu-no-mugimeshi.</title>
        <authorList>
            <person name="Wang C.M."/>
            <person name="Zheng Y."/>
            <person name="Sakai Y."/>
            <person name="Toyoda A."/>
            <person name="Minakuchi Y."/>
            <person name="Abe K."/>
            <person name="Yokota A."/>
            <person name="Yabe S."/>
        </authorList>
    </citation>
    <scope>NUCLEOTIDE SEQUENCE [LARGE SCALE GENOMIC DNA]</scope>
    <source>
        <strain evidence="10">Uno3</strain>
    </source>
</reference>
<comment type="caution">
    <text evidence="9">The sequence shown here is derived from an EMBL/GenBank/DDBJ whole genome shotgun (WGS) entry which is preliminary data.</text>
</comment>
<evidence type="ECO:0000259" key="8">
    <source>
        <dbReference type="Pfam" id="PF02771"/>
    </source>
</evidence>
<evidence type="ECO:0000256" key="5">
    <source>
        <dbReference type="RuleBase" id="RU362125"/>
    </source>
</evidence>
<dbReference type="PROSITE" id="PS00072">
    <property type="entry name" value="ACYL_COA_DH_1"/>
    <property type="match status" value="1"/>
</dbReference>
<evidence type="ECO:0000313" key="10">
    <source>
        <dbReference type="Proteomes" id="UP000287352"/>
    </source>
</evidence>
<dbReference type="EMBL" id="BIFR01000002">
    <property type="protein sequence ID" value="GCE15729.1"/>
    <property type="molecule type" value="Genomic_DNA"/>
</dbReference>
<feature type="domain" description="Acyl-CoA dehydrogenase/oxidase C-terminal" evidence="6">
    <location>
        <begin position="230"/>
        <end position="368"/>
    </location>
</feature>
<keyword evidence="4 5" id="KW-0274">FAD</keyword>
<dbReference type="InterPro" id="IPR009075">
    <property type="entry name" value="AcylCo_DH/oxidase_C"/>
</dbReference>
<comment type="cofactor">
    <cofactor evidence="1 5">
        <name>FAD</name>
        <dbReference type="ChEBI" id="CHEBI:57692"/>
    </cofactor>
</comment>
<dbReference type="SUPFAM" id="SSF56645">
    <property type="entry name" value="Acyl-CoA dehydrogenase NM domain-like"/>
    <property type="match status" value="1"/>
</dbReference>
<proteinExistence type="inferred from homology"/>
<evidence type="ECO:0000256" key="4">
    <source>
        <dbReference type="ARBA" id="ARBA00022827"/>
    </source>
</evidence>
<protein>
    <submittedName>
        <fullName evidence="9">Acyl-CoA dehydrogenase</fullName>
    </submittedName>
</protein>
<comment type="similarity">
    <text evidence="2 5">Belongs to the acyl-CoA dehydrogenase family.</text>
</comment>
<dbReference type="InterPro" id="IPR013786">
    <property type="entry name" value="AcylCoA_DH/ox_N"/>
</dbReference>
<gene>
    <name evidence="9" type="ORF">KTT_55880</name>
</gene>
<dbReference type="InterPro" id="IPR006089">
    <property type="entry name" value="Acyl-CoA_DH_CS"/>
</dbReference>
<keyword evidence="5" id="KW-0560">Oxidoreductase</keyword>
<dbReference type="Gene3D" id="1.20.140.10">
    <property type="entry name" value="Butyryl-CoA Dehydrogenase, subunit A, domain 3"/>
    <property type="match status" value="1"/>
</dbReference>
<name>A0A402A9C2_9CHLR</name>
<dbReference type="InterPro" id="IPR046373">
    <property type="entry name" value="Acyl-CoA_Oxase/DH_mid-dom_sf"/>
</dbReference>
<dbReference type="Gene3D" id="1.10.540.10">
    <property type="entry name" value="Acyl-CoA dehydrogenase/oxidase, N-terminal domain"/>
    <property type="match status" value="1"/>
</dbReference>
<dbReference type="InterPro" id="IPR009100">
    <property type="entry name" value="AcylCoA_DH/oxidase_NM_dom_sf"/>
</dbReference>